<evidence type="ECO:0000313" key="3">
    <source>
        <dbReference type="Proteomes" id="UP000664844"/>
    </source>
</evidence>
<dbReference type="Pfam" id="PF01909">
    <property type="entry name" value="NTP_transf_2"/>
    <property type="match status" value="1"/>
</dbReference>
<dbReference type="RefSeq" id="WP_207089773.1">
    <property type="nucleotide sequence ID" value="NZ_JAFLQW010000527.1"/>
</dbReference>
<proteinExistence type="predicted"/>
<evidence type="ECO:0000313" key="2">
    <source>
        <dbReference type="EMBL" id="MBO0351328.1"/>
    </source>
</evidence>
<dbReference type="EMBL" id="JAFLQW010000527">
    <property type="protein sequence ID" value="MBO0351328.1"/>
    <property type="molecule type" value="Genomic_DNA"/>
</dbReference>
<gene>
    <name evidence="2" type="ORF">J0895_20055</name>
</gene>
<accession>A0ABS3FW87</accession>
<reference evidence="2 3" key="1">
    <citation type="submission" date="2021-03" db="EMBL/GenBank/DDBJ databases">
        <title>Metabolic Capacity of the Antarctic Cyanobacterium Phormidium pseudopriestleyi that Sustains Oxygenic Photosynthesis in the Presence of Hydrogen Sulfide.</title>
        <authorList>
            <person name="Lumian J.E."/>
            <person name="Jungblut A.D."/>
            <person name="Dillon M.L."/>
            <person name="Hawes I."/>
            <person name="Doran P.T."/>
            <person name="Mackey T.J."/>
            <person name="Dick G.J."/>
            <person name="Grettenberger C.L."/>
            <person name="Sumner D.Y."/>
        </authorList>
    </citation>
    <scope>NUCLEOTIDE SEQUENCE [LARGE SCALE GENOMIC DNA]</scope>
    <source>
        <strain evidence="2 3">FRX01</strain>
    </source>
</reference>
<sequence length="354" mass="41371">MNRVEDPEYPYQRQWRITSVDIDRYQTLQENWSASKNLIIKIREALSRTELHPDVYTVAAAGSIGRMEASPDVSDADLIIVLSDNVEDLGSEEATKAYDSVWNALAELKIQKPKPTGVFAGATTKKKLLVSVGDAEENYGDFGKRLLLLLETQPIYHNHNYSDLIGIIVDKYAEEYVKVDSKKEWTFLLNDLIRYFRAIAVNYQWSFGKEAEKWPLRNVKLRHSRIVMYSGLLFLLGQASTERHDKVSWLKERLKMTPLERLAWVYEENREWNFHRIAGSYDVFLSLLNKKEVRQNLNVDPVEQQDDNSYKERYKIPEFALLKSNSDGLIAELLRFILARRGVWTERFFEYLIF</sequence>
<feature type="domain" description="Polymerase nucleotidyl transferase" evidence="1">
    <location>
        <begin position="40"/>
        <end position="95"/>
    </location>
</feature>
<protein>
    <submittedName>
        <fullName evidence="2">Nucleotidyltransferase domain-containing protein</fullName>
    </submittedName>
</protein>
<dbReference type="Proteomes" id="UP000664844">
    <property type="component" value="Unassembled WGS sequence"/>
</dbReference>
<dbReference type="InterPro" id="IPR002934">
    <property type="entry name" value="Polymerase_NTP_transf_dom"/>
</dbReference>
<keyword evidence="3" id="KW-1185">Reference proteome</keyword>
<organism evidence="2 3">
    <name type="scientific">Phormidium pseudopriestleyi FRX01</name>
    <dbReference type="NCBI Taxonomy" id="1759528"/>
    <lineage>
        <taxon>Bacteria</taxon>
        <taxon>Bacillati</taxon>
        <taxon>Cyanobacteriota</taxon>
        <taxon>Cyanophyceae</taxon>
        <taxon>Oscillatoriophycideae</taxon>
        <taxon>Oscillatoriales</taxon>
        <taxon>Oscillatoriaceae</taxon>
        <taxon>Phormidium</taxon>
    </lineage>
</organism>
<name>A0ABS3FW87_9CYAN</name>
<comment type="caution">
    <text evidence="2">The sequence shown here is derived from an EMBL/GenBank/DDBJ whole genome shotgun (WGS) entry which is preliminary data.</text>
</comment>
<evidence type="ECO:0000259" key="1">
    <source>
        <dbReference type="Pfam" id="PF01909"/>
    </source>
</evidence>